<reference evidence="3" key="1">
    <citation type="journal article" date="2022" name="Front. Microbiol.">
        <title>Genome-based taxonomic rearrangement of Oceanobacter-related bacteria including the description of Thalassolituus hydrocarbonoclasticus sp. nov. and Thalassolituus pacificus sp. nov. and emended description of the genus Thalassolituus.</title>
        <authorList>
            <person name="Dong C."/>
            <person name="Wei L."/>
            <person name="Wang J."/>
            <person name="Lai Q."/>
            <person name="Huang Z."/>
            <person name="Shao Z."/>
        </authorList>
    </citation>
    <scope>NUCLEOTIDE SEQUENCE</scope>
    <source>
        <strain evidence="3">59MF3M-4</strain>
    </source>
</reference>
<proteinExistence type="predicted"/>
<dbReference type="PANTHER" id="PTHR42852">
    <property type="entry name" value="THIOL:DISULFIDE INTERCHANGE PROTEIN DSBE"/>
    <property type="match status" value="1"/>
</dbReference>
<gene>
    <name evidence="3" type="ORF">NYR02_02770</name>
</gene>
<protein>
    <submittedName>
        <fullName evidence="3">TlpA family protein disulfide reductase</fullName>
    </submittedName>
</protein>
<evidence type="ECO:0000256" key="1">
    <source>
        <dbReference type="SAM" id="Phobius"/>
    </source>
</evidence>
<comment type="caution">
    <text evidence="3">The sequence shown here is derived from an EMBL/GenBank/DDBJ whole genome shotgun (WGS) entry which is preliminary data.</text>
</comment>
<keyword evidence="1" id="KW-0472">Membrane</keyword>
<evidence type="ECO:0000313" key="3">
    <source>
        <dbReference type="EMBL" id="MCT7357945.1"/>
    </source>
</evidence>
<dbReference type="AlphaFoldDB" id="A0A9X2WCT6"/>
<organism evidence="3 4">
    <name type="scientific">Thalassolituus pacificus</name>
    <dbReference type="NCBI Taxonomy" id="2975440"/>
    <lineage>
        <taxon>Bacteria</taxon>
        <taxon>Pseudomonadati</taxon>
        <taxon>Pseudomonadota</taxon>
        <taxon>Gammaproteobacteria</taxon>
        <taxon>Oceanospirillales</taxon>
        <taxon>Oceanospirillaceae</taxon>
        <taxon>Thalassolituus</taxon>
    </lineage>
</organism>
<dbReference type="CDD" id="cd02966">
    <property type="entry name" value="TlpA_like_family"/>
    <property type="match status" value="1"/>
</dbReference>
<accession>A0A9X2WCT6</accession>
<dbReference type="PROSITE" id="PS51352">
    <property type="entry name" value="THIOREDOXIN_2"/>
    <property type="match status" value="1"/>
</dbReference>
<dbReference type="Gene3D" id="3.40.30.10">
    <property type="entry name" value="Glutaredoxin"/>
    <property type="match status" value="1"/>
</dbReference>
<reference evidence="3" key="2">
    <citation type="submission" date="2022-08" db="EMBL/GenBank/DDBJ databases">
        <authorList>
            <person name="Dong C."/>
        </authorList>
    </citation>
    <scope>NUCLEOTIDE SEQUENCE</scope>
    <source>
        <strain evidence="3">59MF3M-4</strain>
    </source>
</reference>
<name>A0A9X2WCT6_9GAMM</name>
<feature type="transmembrane region" description="Helical" evidence="1">
    <location>
        <begin position="21"/>
        <end position="42"/>
    </location>
</feature>
<evidence type="ECO:0000259" key="2">
    <source>
        <dbReference type="PROSITE" id="PS51352"/>
    </source>
</evidence>
<dbReference type="InterPro" id="IPR013766">
    <property type="entry name" value="Thioredoxin_domain"/>
</dbReference>
<dbReference type="SUPFAM" id="SSF52833">
    <property type="entry name" value="Thioredoxin-like"/>
    <property type="match status" value="1"/>
</dbReference>
<dbReference type="InterPro" id="IPR036249">
    <property type="entry name" value="Thioredoxin-like_sf"/>
</dbReference>
<keyword evidence="1" id="KW-1133">Transmembrane helix</keyword>
<feature type="domain" description="Thioredoxin" evidence="2">
    <location>
        <begin position="47"/>
        <end position="191"/>
    </location>
</feature>
<keyword evidence="1" id="KW-0812">Transmembrane</keyword>
<dbReference type="InterPro" id="IPR050553">
    <property type="entry name" value="Thioredoxin_ResA/DsbE_sf"/>
</dbReference>
<dbReference type="EMBL" id="JAOANI010000009">
    <property type="protein sequence ID" value="MCT7357945.1"/>
    <property type="molecule type" value="Genomic_DNA"/>
</dbReference>
<sequence length="191" mass="21394">MSNSDSPRPSDSSSRSVRSKWLRRGAELLFFILLFSALSHWLSRHMLDSGSNAPSTRLPALYNRAATLADNPTVNLTGNLTWPATHERTLVYFFAPWCSICRVSMPGLNLLGNDDLRIVTVALDWETREEVETFVSSVGFRGEVLLGNATTAQQYQVQGYPSYYVMDSNGRILHQDKGLSTPPGLWLRTQL</sequence>
<keyword evidence="4" id="KW-1185">Reference proteome</keyword>
<dbReference type="Proteomes" id="UP001147830">
    <property type="component" value="Unassembled WGS sequence"/>
</dbReference>
<dbReference type="PANTHER" id="PTHR42852:SF17">
    <property type="entry name" value="THIOREDOXIN-LIKE PROTEIN HI_1115"/>
    <property type="match status" value="1"/>
</dbReference>
<dbReference type="RefSeq" id="WP_260974870.1">
    <property type="nucleotide sequence ID" value="NZ_JAOANI010000009.1"/>
</dbReference>
<evidence type="ECO:0000313" key="4">
    <source>
        <dbReference type="Proteomes" id="UP001147830"/>
    </source>
</evidence>